<feature type="domain" description="Cupin type-1" evidence="12">
    <location>
        <begin position="466"/>
        <end position="612"/>
    </location>
</feature>
<gene>
    <name evidence="13" type="primary">A02p010180.1_BraROA</name>
    <name evidence="13" type="ORF">IGI04_005115</name>
</gene>
<dbReference type="PRINTS" id="PR00325">
    <property type="entry name" value="GERMIN"/>
</dbReference>
<keyword evidence="14" id="KW-1185">Reference proteome</keyword>
<sequence length="622" mass="64518">MKMMIINIFFILSLVSSISFASVQDFCVADPSGPQGPSGFSCKNPDQVTANDFAFSGLAKAGNTSNMIKAAVTTAFAPAFSGVNGLGISVVRLDLAAGGVVPLHIHRGASEVLIVIEGTIRGGFISSDNKVYLKTLQKGEVIVFPQGLLHFALNNGTGPALAFAALGSSNPGVQLVPSALFASDLPSELVEATTFLSREEIRRLKRKMKMIIRIFFMILSLVSSISSASVQDFCIADPSGPQSPSGYSCKKPDQVTADDFAFSGLAKAGNTSNMIKAAVATGFAPAFAGVNGLGVSVARLDLAEGGVVPIHIHSGASEVLIVIEGTIRAGIISSANKVYLKTLQKGEVIVFPQGLLHFALNGGTGPAMAFAAFGSSNPGVQLVPNALFASDLPAELVEATNFLSHEEVKRLKGMIIHIFFILSLVSSTSFASVQDFCVADPKGPQSPSGYSCKNPDQVTENDFAFSGLAKAGNTSNLIKAAVTPAFAPAFAGTNGLGVSMARLDLAGGGVIPLHTHPGASEVLVVIQGTICAGFISSANKVYLKTLQRGDSMVFPQGLLHFQLNSGKGPALAFVAFGSSSPGLQILPFALFANDLPSELVEATTFLSDEEVKKLKGVLGGTD</sequence>
<proteinExistence type="inferred from homology"/>
<name>A0ABQ7ND31_BRACM</name>
<keyword evidence="10" id="KW-1133">Transmembrane helix</keyword>
<feature type="domain" description="Cupin type-1" evidence="12">
    <location>
        <begin position="56"/>
        <end position="202"/>
    </location>
</feature>
<evidence type="ECO:0000256" key="10">
    <source>
        <dbReference type="SAM" id="Phobius"/>
    </source>
</evidence>
<dbReference type="InterPro" id="IPR001929">
    <property type="entry name" value="Germin"/>
</dbReference>
<dbReference type="CDD" id="cd02241">
    <property type="entry name" value="cupin_OxOx"/>
    <property type="match status" value="3"/>
</dbReference>
<comment type="similarity">
    <text evidence="2">Belongs to the germin family.</text>
</comment>
<evidence type="ECO:0000256" key="8">
    <source>
        <dbReference type="ARBA" id="ARBA00023180"/>
    </source>
</evidence>
<dbReference type="Gene3D" id="2.60.120.10">
    <property type="entry name" value="Jelly Rolls"/>
    <property type="match status" value="3"/>
</dbReference>
<dbReference type="PROSITE" id="PS00725">
    <property type="entry name" value="GERMIN"/>
    <property type="match status" value="1"/>
</dbReference>
<dbReference type="EMBL" id="JADBGQ010000002">
    <property type="protein sequence ID" value="KAG5408796.1"/>
    <property type="molecule type" value="Genomic_DNA"/>
</dbReference>
<keyword evidence="10" id="KW-0472">Membrane</keyword>
<keyword evidence="7" id="KW-1015">Disulfide bond</keyword>
<dbReference type="SUPFAM" id="SSF51182">
    <property type="entry name" value="RmlC-like cupins"/>
    <property type="match status" value="3"/>
</dbReference>
<evidence type="ECO:0000259" key="12">
    <source>
        <dbReference type="SMART" id="SM00835"/>
    </source>
</evidence>
<evidence type="ECO:0000256" key="3">
    <source>
        <dbReference type="ARBA" id="ARBA00022523"/>
    </source>
</evidence>
<keyword evidence="6 11" id="KW-0732">Signal</keyword>
<feature type="signal peptide" evidence="11">
    <location>
        <begin position="1"/>
        <end position="17"/>
    </location>
</feature>
<dbReference type="Proteomes" id="UP000823674">
    <property type="component" value="Chromosome A02"/>
</dbReference>
<dbReference type="InterPro" id="IPR011051">
    <property type="entry name" value="RmlC_Cupin_sf"/>
</dbReference>
<keyword evidence="10" id="KW-0812">Transmembrane</keyword>
<evidence type="ECO:0000256" key="4">
    <source>
        <dbReference type="ARBA" id="ARBA00022525"/>
    </source>
</evidence>
<comment type="subcellular location">
    <subcellularLocation>
        <location evidence="1">Secreted</location>
        <location evidence="1">Extracellular space</location>
        <location evidence="1">Apoplast</location>
    </subcellularLocation>
</comment>
<feature type="domain" description="Cupin type-1" evidence="12">
    <location>
        <begin position="263"/>
        <end position="409"/>
    </location>
</feature>
<dbReference type="Pfam" id="PF00190">
    <property type="entry name" value="Cupin_1"/>
    <property type="match status" value="3"/>
</dbReference>
<evidence type="ECO:0000256" key="2">
    <source>
        <dbReference type="ARBA" id="ARBA00007456"/>
    </source>
</evidence>
<dbReference type="PANTHER" id="PTHR31238">
    <property type="entry name" value="GERMIN-LIKE PROTEIN SUBFAMILY 3 MEMBER 3"/>
    <property type="match status" value="1"/>
</dbReference>
<evidence type="ECO:0000256" key="6">
    <source>
        <dbReference type="ARBA" id="ARBA00022729"/>
    </source>
</evidence>
<dbReference type="InterPro" id="IPR006045">
    <property type="entry name" value="Cupin_1"/>
</dbReference>
<dbReference type="SMART" id="SM00835">
    <property type="entry name" value="Cupin_1"/>
    <property type="match status" value="3"/>
</dbReference>
<dbReference type="InterPro" id="IPR014710">
    <property type="entry name" value="RmlC-like_jellyroll"/>
</dbReference>
<evidence type="ECO:0000256" key="11">
    <source>
        <dbReference type="SAM" id="SignalP"/>
    </source>
</evidence>
<evidence type="ECO:0000256" key="9">
    <source>
        <dbReference type="ARBA" id="ARBA00023211"/>
    </source>
</evidence>
<comment type="caution">
    <text evidence="13">The sequence shown here is derived from an EMBL/GenBank/DDBJ whole genome shotgun (WGS) entry which is preliminary data.</text>
</comment>
<evidence type="ECO:0000313" key="13">
    <source>
        <dbReference type="EMBL" id="KAG5408796.1"/>
    </source>
</evidence>
<protein>
    <recommendedName>
        <fullName evidence="12">Cupin type-1 domain-containing protein</fullName>
    </recommendedName>
</protein>
<keyword evidence="3" id="KW-0052">Apoplast</keyword>
<keyword evidence="9" id="KW-0464">Manganese</keyword>
<evidence type="ECO:0000313" key="14">
    <source>
        <dbReference type="Proteomes" id="UP000823674"/>
    </source>
</evidence>
<keyword evidence="8" id="KW-0325">Glycoprotein</keyword>
<feature type="transmembrane region" description="Helical" evidence="10">
    <location>
        <begin position="210"/>
        <end position="230"/>
    </location>
</feature>
<reference evidence="13 14" key="1">
    <citation type="submission" date="2021-03" db="EMBL/GenBank/DDBJ databases">
        <authorList>
            <person name="King G.J."/>
            <person name="Bancroft I."/>
            <person name="Baten A."/>
            <person name="Bloomfield J."/>
            <person name="Borpatragohain P."/>
            <person name="He Z."/>
            <person name="Irish N."/>
            <person name="Irwin J."/>
            <person name="Liu K."/>
            <person name="Mauleon R.P."/>
            <person name="Moore J."/>
            <person name="Morris R."/>
            <person name="Ostergaard L."/>
            <person name="Wang B."/>
            <person name="Wells R."/>
        </authorList>
    </citation>
    <scope>NUCLEOTIDE SEQUENCE [LARGE SCALE GENOMIC DNA]</scope>
    <source>
        <strain evidence="13">R-o-18</strain>
        <tissue evidence="13">Leaf</tissue>
    </source>
</reference>
<evidence type="ECO:0000256" key="7">
    <source>
        <dbReference type="ARBA" id="ARBA00023157"/>
    </source>
</evidence>
<organism evidence="13 14">
    <name type="scientific">Brassica rapa subsp. trilocularis</name>
    <dbReference type="NCBI Taxonomy" id="1813537"/>
    <lineage>
        <taxon>Eukaryota</taxon>
        <taxon>Viridiplantae</taxon>
        <taxon>Streptophyta</taxon>
        <taxon>Embryophyta</taxon>
        <taxon>Tracheophyta</taxon>
        <taxon>Spermatophyta</taxon>
        <taxon>Magnoliopsida</taxon>
        <taxon>eudicotyledons</taxon>
        <taxon>Gunneridae</taxon>
        <taxon>Pentapetalae</taxon>
        <taxon>rosids</taxon>
        <taxon>malvids</taxon>
        <taxon>Brassicales</taxon>
        <taxon>Brassicaceae</taxon>
        <taxon>Brassiceae</taxon>
        <taxon>Brassica</taxon>
    </lineage>
</organism>
<evidence type="ECO:0000256" key="5">
    <source>
        <dbReference type="ARBA" id="ARBA00022723"/>
    </source>
</evidence>
<evidence type="ECO:0000256" key="1">
    <source>
        <dbReference type="ARBA" id="ARBA00004271"/>
    </source>
</evidence>
<keyword evidence="5" id="KW-0479">Metal-binding</keyword>
<accession>A0ABQ7ND31</accession>
<feature type="chain" id="PRO_5046418726" description="Cupin type-1 domain-containing protein" evidence="11">
    <location>
        <begin position="18"/>
        <end position="622"/>
    </location>
</feature>
<dbReference type="InterPro" id="IPR019780">
    <property type="entry name" value="Germin_Mn-BS"/>
</dbReference>
<keyword evidence="4" id="KW-0964">Secreted</keyword>